<dbReference type="PANTHER" id="PTHR48085:SF1">
    <property type="entry name" value="CATION TRANSPORTING ATPASE (E1-E2 FAMILY)"/>
    <property type="match status" value="1"/>
</dbReference>
<sequence>LMIKNRSAIETAQHIDYVMMDKTGTLTEGHFSVNHYESFKAGMSDEAVLSLFASLESQSNHPLATSIVGFAKSKNIAYAQPQDVQNISGIGLEGKVGDQSYKITNVTYLEQNGFD</sequence>
<accession>A0A317Z3F4</accession>
<evidence type="ECO:0000256" key="3">
    <source>
        <dbReference type="ARBA" id="ARBA00022692"/>
    </source>
</evidence>
<organism evidence="6 7">
    <name type="scientific">Staphylococcus pseudintermedius</name>
    <dbReference type="NCBI Taxonomy" id="283734"/>
    <lineage>
        <taxon>Bacteria</taxon>
        <taxon>Bacillati</taxon>
        <taxon>Bacillota</taxon>
        <taxon>Bacilli</taxon>
        <taxon>Bacillales</taxon>
        <taxon>Staphylococcaceae</taxon>
        <taxon>Staphylococcus</taxon>
        <taxon>Staphylococcus intermedius group</taxon>
    </lineage>
</organism>
<dbReference type="AlphaFoldDB" id="A0A317Z3F4"/>
<dbReference type="InterPro" id="IPR023299">
    <property type="entry name" value="ATPase_P-typ_cyto_dom_N"/>
</dbReference>
<dbReference type="EMBL" id="QEIV01002385">
    <property type="protein sequence ID" value="PWZ93670.1"/>
    <property type="molecule type" value="Genomic_DNA"/>
</dbReference>
<dbReference type="InterPro" id="IPR023214">
    <property type="entry name" value="HAD_sf"/>
</dbReference>
<evidence type="ECO:0000256" key="4">
    <source>
        <dbReference type="ARBA" id="ARBA00022989"/>
    </source>
</evidence>
<keyword evidence="3" id="KW-0812">Transmembrane</keyword>
<reference evidence="6 7" key="1">
    <citation type="journal article" date="2018" name="Vet. Microbiol.">
        <title>Clonal diversity and geographic distribution of methicillin-resistant Staphylococcus pseudintermedius from Australian animals: Discovery of novel sequence types.</title>
        <authorList>
            <person name="Worthing K.A."/>
            <person name="Abraham S."/>
            <person name="Coombs G.W."/>
            <person name="Pang S."/>
            <person name="Saputra S."/>
            <person name="Jordan D."/>
            <person name="Trott D.J."/>
            <person name="Norris J.M."/>
        </authorList>
    </citation>
    <scope>NUCLEOTIDE SEQUENCE [LARGE SCALE GENOMIC DNA]</scope>
    <source>
        <strain evidence="6 7">ST71 3</strain>
    </source>
</reference>
<dbReference type="PROSITE" id="PS00154">
    <property type="entry name" value="ATPASE_E1_E2"/>
    <property type="match status" value="1"/>
</dbReference>
<dbReference type="GO" id="GO:0016020">
    <property type="term" value="C:membrane"/>
    <property type="evidence" value="ECO:0007669"/>
    <property type="project" value="UniProtKB-SubCell"/>
</dbReference>
<comment type="similarity">
    <text evidence="2">Belongs to the cation transport ATPase (P-type) (TC 3.A.3) family. Type IB subfamily.</text>
</comment>
<evidence type="ECO:0000256" key="1">
    <source>
        <dbReference type="ARBA" id="ARBA00004370"/>
    </source>
</evidence>
<evidence type="ECO:0000313" key="6">
    <source>
        <dbReference type="EMBL" id="PWZ93670.1"/>
    </source>
</evidence>
<name>A0A317Z3F4_STAPS</name>
<protein>
    <submittedName>
        <fullName evidence="6">Heavy metal translocating P-type ATPase</fullName>
    </submittedName>
</protein>
<dbReference type="InterPro" id="IPR018303">
    <property type="entry name" value="ATPase_P-typ_P_site"/>
</dbReference>
<dbReference type="GO" id="GO:0022857">
    <property type="term" value="F:transmembrane transporter activity"/>
    <property type="evidence" value="ECO:0007669"/>
    <property type="project" value="TreeGrafter"/>
</dbReference>
<dbReference type="GO" id="GO:0000166">
    <property type="term" value="F:nucleotide binding"/>
    <property type="evidence" value="ECO:0007669"/>
    <property type="project" value="InterPro"/>
</dbReference>
<keyword evidence="4" id="KW-1133">Transmembrane helix</keyword>
<dbReference type="InterPro" id="IPR051014">
    <property type="entry name" value="Cation_Transport_ATPase_IB"/>
</dbReference>
<feature type="non-terminal residue" evidence="6">
    <location>
        <position position="1"/>
    </location>
</feature>
<dbReference type="SUPFAM" id="SSF81660">
    <property type="entry name" value="Metal cation-transporting ATPase, ATP-binding domain N"/>
    <property type="match status" value="1"/>
</dbReference>
<dbReference type="Gene3D" id="3.40.1110.10">
    <property type="entry name" value="Calcium-transporting ATPase, cytoplasmic domain N"/>
    <property type="match status" value="1"/>
</dbReference>
<evidence type="ECO:0000256" key="5">
    <source>
        <dbReference type="ARBA" id="ARBA00023136"/>
    </source>
</evidence>
<dbReference type="Proteomes" id="UP000246351">
    <property type="component" value="Unassembled WGS sequence"/>
</dbReference>
<keyword evidence="5" id="KW-0472">Membrane</keyword>
<gene>
    <name evidence="6" type="ORF">DD924_19200</name>
</gene>
<comment type="caution">
    <text evidence="6">The sequence shown here is derived from an EMBL/GenBank/DDBJ whole genome shotgun (WGS) entry which is preliminary data.</text>
</comment>
<comment type="subcellular location">
    <subcellularLocation>
        <location evidence="1">Membrane</location>
    </subcellularLocation>
</comment>
<dbReference type="Gene3D" id="3.40.50.1000">
    <property type="entry name" value="HAD superfamily/HAD-like"/>
    <property type="match status" value="1"/>
</dbReference>
<evidence type="ECO:0000313" key="7">
    <source>
        <dbReference type="Proteomes" id="UP000246351"/>
    </source>
</evidence>
<evidence type="ECO:0000256" key="2">
    <source>
        <dbReference type="ARBA" id="ARBA00006024"/>
    </source>
</evidence>
<proteinExistence type="inferred from homology"/>
<feature type="non-terminal residue" evidence="6">
    <location>
        <position position="115"/>
    </location>
</feature>
<dbReference type="PANTHER" id="PTHR48085">
    <property type="entry name" value="CADMIUM/ZINC-TRANSPORTING ATPASE HMA2-RELATED"/>
    <property type="match status" value="1"/>
</dbReference>